<dbReference type="InterPro" id="IPR004914">
    <property type="entry name" value="Antirestrict"/>
</dbReference>
<evidence type="ECO:0000256" key="1">
    <source>
        <dbReference type="ARBA" id="ARBA00008618"/>
    </source>
</evidence>
<dbReference type="Proteomes" id="UP000028534">
    <property type="component" value="Unassembled WGS sequence"/>
</dbReference>
<evidence type="ECO:0000313" key="2">
    <source>
        <dbReference type="EMBL" id="KEZ18638.1"/>
    </source>
</evidence>
<dbReference type="Gene3D" id="3.30.70.3580">
    <property type="entry name" value="Antirestriction protein"/>
    <property type="match status" value="1"/>
</dbReference>
<comment type="similarity">
    <text evidence="1">Belongs to the antirestriction protein family.</text>
</comment>
<evidence type="ECO:0000313" key="3">
    <source>
        <dbReference type="Proteomes" id="UP000028534"/>
    </source>
</evidence>
<sequence>MTETTAHAEQPVDRSAVLVPDARRIDFLPTLFGRQHFLIGEMTVYYHMERLSPRDYRGGLWDFYQRDGKPLYLAPASKPRLQIICDTNGYEGEVSAGAAGIIATLFAFSHLSFQYPVDLMAEGYSRLYDYAAEHPESAEIFQAID</sequence>
<dbReference type="EMBL" id="JGVR01000014">
    <property type="protein sequence ID" value="KEZ18638.1"/>
    <property type="molecule type" value="Genomic_DNA"/>
</dbReference>
<proteinExistence type="inferred from homology"/>
<protein>
    <submittedName>
        <fullName evidence="2">Antirestriction protein</fullName>
    </submittedName>
</protein>
<comment type="caution">
    <text evidence="2">The sequence shown here is derived from an EMBL/GenBank/DDBJ whole genome shotgun (WGS) entry which is preliminary data.</text>
</comment>
<accession>A0A084EKZ6</accession>
<dbReference type="PATRIC" id="fig|13690.10.peg.2412"/>
<dbReference type="eggNOG" id="ENOG502ZPKK">
    <property type="taxonomic scope" value="Bacteria"/>
</dbReference>
<dbReference type="InterPro" id="IPR042297">
    <property type="entry name" value="Antirestriction_sf"/>
</dbReference>
<dbReference type="RefSeq" id="WP_037519553.1">
    <property type="nucleotide sequence ID" value="NZ_JGVR01000014.1"/>
</dbReference>
<gene>
    <name evidence="2" type="ORF">CP98_02349</name>
</gene>
<name>A0A084EKZ6_SPHYA</name>
<reference evidence="2 3" key="1">
    <citation type="submission" date="2014-03" db="EMBL/GenBank/DDBJ databases">
        <title>Genome sequence of Sphingobium yanoikuyae B1.</title>
        <authorList>
            <person name="Gan H.M."/>
            <person name="Gan H.Y."/>
            <person name="Savka M.A."/>
        </authorList>
    </citation>
    <scope>NUCLEOTIDE SEQUENCE [LARGE SCALE GENOMIC DNA]</scope>
    <source>
        <strain evidence="2 3">B1</strain>
    </source>
</reference>
<organism evidence="2 3">
    <name type="scientific">Sphingobium yanoikuyae</name>
    <name type="common">Sphingomonas yanoikuyae</name>
    <dbReference type="NCBI Taxonomy" id="13690"/>
    <lineage>
        <taxon>Bacteria</taxon>
        <taxon>Pseudomonadati</taxon>
        <taxon>Pseudomonadota</taxon>
        <taxon>Alphaproteobacteria</taxon>
        <taxon>Sphingomonadales</taxon>
        <taxon>Sphingomonadaceae</taxon>
        <taxon>Sphingobium</taxon>
    </lineage>
</organism>
<dbReference type="AlphaFoldDB" id="A0A084EKZ6"/>
<dbReference type="Pfam" id="PF03230">
    <property type="entry name" value="Antirestrict"/>
    <property type="match status" value="1"/>
</dbReference>